<sequence length="120" mass="13457">MKLCRCEIGHESGASAQNTNVGEKGSGSVIPAHCIFRKQFRAAVSCVVLQVDWGMLTCVITDATTSVVDGLKRSPRCREKPRTEWLQFEYNIKTKTQTRVVMTPITPTWIRPCPELTIVF</sequence>
<comment type="caution">
    <text evidence="1">The sequence shown here is derived from an EMBL/GenBank/DDBJ whole genome shotgun (WGS) entry which is preliminary data.</text>
</comment>
<protein>
    <submittedName>
        <fullName evidence="1">Uncharacterized protein</fullName>
    </submittedName>
</protein>
<dbReference type="AlphaFoldDB" id="A0A4C1VRB7"/>
<keyword evidence="2" id="KW-1185">Reference proteome</keyword>
<name>A0A4C1VRB7_EUMVA</name>
<evidence type="ECO:0000313" key="1">
    <source>
        <dbReference type="EMBL" id="GBP40719.1"/>
    </source>
</evidence>
<dbReference type="EMBL" id="BGZK01000386">
    <property type="protein sequence ID" value="GBP40719.1"/>
    <property type="molecule type" value="Genomic_DNA"/>
</dbReference>
<gene>
    <name evidence="1" type="ORF">EVAR_36455_1</name>
</gene>
<evidence type="ECO:0000313" key="2">
    <source>
        <dbReference type="Proteomes" id="UP000299102"/>
    </source>
</evidence>
<accession>A0A4C1VRB7</accession>
<organism evidence="1 2">
    <name type="scientific">Eumeta variegata</name>
    <name type="common">Bagworm moth</name>
    <name type="synonym">Eumeta japonica</name>
    <dbReference type="NCBI Taxonomy" id="151549"/>
    <lineage>
        <taxon>Eukaryota</taxon>
        <taxon>Metazoa</taxon>
        <taxon>Ecdysozoa</taxon>
        <taxon>Arthropoda</taxon>
        <taxon>Hexapoda</taxon>
        <taxon>Insecta</taxon>
        <taxon>Pterygota</taxon>
        <taxon>Neoptera</taxon>
        <taxon>Endopterygota</taxon>
        <taxon>Lepidoptera</taxon>
        <taxon>Glossata</taxon>
        <taxon>Ditrysia</taxon>
        <taxon>Tineoidea</taxon>
        <taxon>Psychidae</taxon>
        <taxon>Oiketicinae</taxon>
        <taxon>Eumeta</taxon>
    </lineage>
</organism>
<reference evidence="1 2" key="1">
    <citation type="journal article" date="2019" name="Commun. Biol.">
        <title>The bagworm genome reveals a unique fibroin gene that provides high tensile strength.</title>
        <authorList>
            <person name="Kono N."/>
            <person name="Nakamura H."/>
            <person name="Ohtoshi R."/>
            <person name="Tomita M."/>
            <person name="Numata K."/>
            <person name="Arakawa K."/>
        </authorList>
    </citation>
    <scope>NUCLEOTIDE SEQUENCE [LARGE SCALE GENOMIC DNA]</scope>
</reference>
<dbReference type="Proteomes" id="UP000299102">
    <property type="component" value="Unassembled WGS sequence"/>
</dbReference>
<proteinExistence type="predicted"/>